<dbReference type="Pfam" id="PF02576">
    <property type="entry name" value="RimP_N"/>
    <property type="match status" value="1"/>
</dbReference>
<evidence type="ECO:0000256" key="3">
    <source>
        <dbReference type="HAMAP-Rule" id="MF_01077"/>
    </source>
</evidence>
<dbReference type="EMBL" id="JBHSEH010000005">
    <property type="protein sequence ID" value="MFC4425379.1"/>
    <property type="molecule type" value="Genomic_DNA"/>
</dbReference>
<dbReference type="InterPro" id="IPR028989">
    <property type="entry name" value="RimP_N"/>
</dbReference>
<dbReference type="HAMAP" id="MF_01077">
    <property type="entry name" value="RimP"/>
    <property type="match status" value="1"/>
</dbReference>
<feature type="domain" description="Ribosome maturation factor RimP N-terminal" evidence="4">
    <location>
        <begin position="15"/>
        <end position="86"/>
    </location>
</feature>
<organism evidence="6 7">
    <name type="scientific">Deinococcus navajonensis</name>
    <dbReference type="NCBI Taxonomy" id="309884"/>
    <lineage>
        <taxon>Bacteria</taxon>
        <taxon>Thermotogati</taxon>
        <taxon>Deinococcota</taxon>
        <taxon>Deinococci</taxon>
        <taxon>Deinococcales</taxon>
        <taxon>Deinococcaceae</taxon>
        <taxon>Deinococcus</taxon>
    </lineage>
</organism>
<keyword evidence="1 3" id="KW-0963">Cytoplasm</keyword>
<evidence type="ECO:0000259" key="5">
    <source>
        <dbReference type="Pfam" id="PF17384"/>
    </source>
</evidence>
<comment type="caution">
    <text evidence="6">The sequence shown here is derived from an EMBL/GenBank/DDBJ whole genome shotgun (WGS) entry which is preliminary data.</text>
</comment>
<dbReference type="PANTHER" id="PTHR33867:SF1">
    <property type="entry name" value="RIBOSOME MATURATION FACTOR RIMP"/>
    <property type="match status" value="1"/>
</dbReference>
<dbReference type="Pfam" id="PF17384">
    <property type="entry name" value="DUF150_C"/>
    <property type="match status" value="1"/>
</dbReference>
<dbReference type="SUPFAM" id="SSF75420">
    <property type="entry name" value="YhbC-like, N-terminal domain"/>
    <property type="match status" value="1"/>
</dbReference>
<comment type="similarity">
    <text evidence="3">Belongs to the RimP family.</text>
</comment>
<evidence type="ECO:0000313" key="6">
    <source>
        <dbReference type="EMBL" id="MFC4425379.1"/>
    </source>
</evidence>
<feature type="domain" description="Ribosome maturation factor RimP C-terminal" evidence="5">
    <location>
        <begin position="91"/>
        <end position="143"/>
    </location>
</feature>
<proteinExistence type="inferred from homology"/>
<name>A0ABV8XIG4_9DEIO</name>
<accession>A0ABV8XIG4</accession>
<sequence>MNNNVTDNLALHRIAQTAVEPLGFEVLEVQVQTQGGEKIVLVRVDRLDEQPITMDDLTKVSRAAEAEFDRLDPVDGEYRLEFESPGSKRPLTRARHFERMLGLKARVRGEGHAFTAPIKAVQGDQVTFEVSGEDVTVTAGQVQANLAEFPDRHR</sequence>
<dbReference type="NCBIfam" id="NF011239">
    <property type="entry name" value="PRK14645.1"/>
    <property type="match status" value="1"/>
</dbReference>
<dbReference type="PANTHER" id="PTHR33867">
    <property type="entry name" value="RIBOSOME MATURATION FACTOR RIMP"/>
    <property type="match status" value="1"/>
</dbReference>
<dbReference type="Proteomes" id="UP001595998">
    <property type="component" value="Unassembled WGS sequence"/>
</dbReference>
<gene>
    <name evidence="3 6" type="primary">rimP</name>
    <name evidence="6" type="ORF">ACFOZ9_04075</name>
</gene>
<dbReference type="InterPro" id="IPR003728">
    <property type="entry name" value="Ribosome_maturation_RimP"/>
</dbReference>
<evidence type="ECO:0000256" key="1">
    <source>
        <dbReference type="ARBA" id="ARBA00022490"/>
    </source>
</evidence>
<dbReference type="RefSeq" id="WP_380036718.1">
    <property type="nucleotide sequence ID" value="NZ_JBHSEH010000005.1"/>
</dbReference>
<comment type="subcellular location">
    <subcellularLocation>
        <location evidence="3">Cytoplasm</location>
    </subcellularLocation>
</comment>
<keyword evidence="2 3" id="KW-0690">Ribosome biogenesis</keyword>
<evidence type="ECO:0000256" key="2">
    <source>
        <dbReference type="ARBA" id="ARBA00022517"/>
    </source>
</evidence>
<keyword evidence="7" id="KW-1185">Reference proteome</keyword>
<dbReference type="InterPro" id="IPR028998">
    <property type="entry name" value="RimP_C"/>
</dbReference>
<dbReference type="InterPro" id="IPR035956">
    <property type="entry name" value="RimP_N_sf"/>
</dbReference>
<comment type="function">
    <text evidence="3">Required for maturation of 30S ribosomal subunits.</text>
</comment>
<evidence type="ECO:0000259" key="4">
    <source>
        <dbReference type="Pfam" id="PF02576"/>
    </source>
</evidence>
<evidence type="ECO:0000313" key="7">
    <source>
        <dbReference type="Proteomes" id="UP001595998"/>
    </source>
</evidence>
<reference evidence="7" key="1">
    <citation type="journal article" date="2019" name="Int. J. Syst. Evol. Microbiol.">
        <title>The Global Catalogue of Microorganisms (GCM) 10K type strain sequencing project: providing services to taxonomists for standard genome sequencing and annotation.</title>
        <authorList>
            <consortium name="The Broad Institute Genomics Platform"/>
            <consortium name="The Broad Institute Genome Sequencing Center for Infectious Disease"/>
            <person name="Wu L."/>
            <person name="Ma J."/>
        </authorList>
    </citation>
    <scope>NUCLEOTIDE SEQUENCE [LARGE SCALE GENOMIC DNA]</scope>
    <source>
        <strain evidence="7">CCUG 56029</strain>
    </source>
</reference>
<dbReference type="Gene3D" id="3.30.300.70">
    <property type="entry name" value="RimP-like superfamily, N-terminal"/>
    <property type="match status" value="1"/>
</dbReference>
<protein>
    <recommendedName>
        <fullName evidence="3">Ribosome maturation factor RimP</fullName>
    </recommendedName>
</protein>